<dbReference type="SUPFAM" id="SSF52540">
    <property type="entry name" value="P-loop containing nucleoside triphosphate hydrolases"/>
    <property type="match status" value="1"/>
</dbReference>
<dbReference type="Pfam" id="PF00196">
    <property type="entry name" value="GerE"/>
    <property type="match status" value="1"/>
</dbReference>
<evidence type="ECO:0000313" key="6">
    <source>
        <dbReference type="Proteomes" id="UP000635606"/>
    </source>
</evidence>
<dbReference type="Gene3D" id="1.10.10.10">
    <property type="entry name" value="Winged helix-like DNA-binding domain superfamily/Winged helix DNA-binding domain"/>
    <property type="match status" value="1"/>
</dbReference>
<dbReference type="PRINTS" id="PR00038">
    <property type="entry name" value="HTHLUXR"/>
</dbReference>
<organism evidence="5 6">
    <name type="scientific">Virgisporangium ochraceum</name>
    <dbReference type="NCBI Taxonomy" id="65505"/>
    <lineage>
        <taxon>Bacteria</taxon>
        <taxon>Bacillati</taxon>
        <taxon>Actinomycetota</taxon>
        <taxon>Actinomycetes</taxon>
        <taxon>Micromonosporales</taxon>
        <taxon>Micromonosporaceae</taxon>
        <taxon>Virgisporangium</taxon>
    </lineage>
</organism>
<keyword evidence="6" id="KW-1185">Reference proteome</keyword>
<dbReference type="InterPro" id="IPR027417">
    <property type="entry name" value="P-loop_NTPase"/>
</dbReference>
<dbReference type="Pfam" id="PF25873">
    <property type="entry name" value="WHD_MalT"/>
    <property type="match status" value="1"/>
</dbReference>
<dbReference type="CDD" id="cd06170">
    <property type="entry name" value="LuxR_C_like"/>
    <property type="match status" value="1"/>
</dbReference>
<keyword evidence="3" id="KW-0804">Transcription</keyword>
<dbReference type="InterPro" id="IPR041664">
    <property type="entry name" value="AAA_16"/>
</dbReference>
<accession>A0A8J4A422</accession>
<reference evidence="5" key="1">
    <citation type="submission" date="2021-01" db="EMBL/GenBank/DDBJ databases">
        <title>Whole genome shotgun sequence of Virgisporangium ochraceum NBRC 16418.</title>
        <authorList>
            <person name="Komaki H."/>
            <person name="Tamura T."/>
        </authorList>
    </citation>
    <scope>NUCLEOTIDE SEQUENCE</scope>
    <source>
        <strain evidence="5">NBRC 16418</strain>
    </source>
</reference>
<dbReference type="SMART" id="SM00421">
    <property type="entry name" value="HTH_LUXR"/>
    <property type="match status" value="1"/>
</dbReference>
<dbReference type="InterPro" id="IPR036388">
    <property type="entry name" value="WH-like_DNA-bd_sf"/>
</dbReference>
<feature type="domain" description="HTH luxR-type" evidence="4">
    <location>
        <begin position="918"/>
        <end position="983"/>
    </location>
</feature>
<dbReference type="InterPro" id="IPR011990">
    <property type="entry name" value="TPR-like_helical_dom_sf"/>
</dbReference>
<dbReference type="Pfam" id="PF13191">
    <property type="entry name" value="AAA_16"/>
    <property type="match status" value="1"/>
</dbReference>
<dbReference type="InterPro" id="IPR041617">
    <property type="entry name" value="TPR_MalT"/>
</dbReference>
<dbReference type="SUPFAM" id="SSF46894">
    <property type="entry name" value="C-terminal effector domain of the bipartite response regulators"/>
    <property type="match status" value="1"/>
</dbReference>
<dbReference type="InterPro" id="IPR000792">
    <property type="entry name" value="Tscrpt_reg_LuxR_C"/>
</dbReference>
<dbReference type="PROSITE" id="PS00622">
    <property type="entry name" value="HTH_LUXR_1"/>
    <property type="match status" value="1"/>
</dbReference>
<keyword evidence="1" id="KW-0805">Transcription regulation</keyword>
<dbReference type="GO" id="GO:0003677">
    <property type="term" value="F:DNA binding"/>
    <property type="evidence" value="ECO:0007669"/>
    <property type="project" value="UniProtKB-KW"/>
</dbReference>
<dbReference type="SMART" id="SM00382">
    <property type="entry name" value="AAA"/>
    <property type="match status" value="1"/>
</dbReference>
<evidence type="ECO:0000256" key="2">
    <source>
        <dbReference type="ARBA" id="ARBA00023125"/>
    </source>
</evidence>
<dbReference type="PROSITE" id="PS50043">
    <property type="entry name" value="HTH_LUXR_2"/>
    <property type="match status" value="1"/>
</dbReference>
<evidence type="ECO:0000256" key="1">
    <source>
        <dbReference type="ARBA" id="ARBA00023015"/>
    </source>
</evidence>
<dbReference type="Gene3D" id="1.25.40.10">
    <property type="entry name" value="Tetratricopeptide repeat domain"/>
    <property type="match status" value="1"/>
</dbReference>
<gene>
    <name evidence="5" type="ORF">Voc01_078970</name>
</gene>
<dbReference type="PANTHER" id="PTHR44688:SF16">
    <property type="entry name" value="DNA-BINDING TRANSCRIPTIONAL ACTIVATOR DEVR_DOSR"/>
    <property type="match status" value="1"/>
</dbReference>
<dbReference type="SUPFAM" id="SSF48452">
    <property type="entry name" value="TPR-like"/>
    <property type="match status" value="1"/>
</dbReference>
<evidence type="ECO:0000259" key="4">
    <source>
        <dbReference type="PROSITE" id="PS50043"/>
    </source>
</evidence>
<evidence type="ECO:0000313" key="5">
    <source>
        <dbReference type="EMBL" id="GIJ72980.1"/>
    </source>
</evidence>
<comment type="caution">
    <text evidence="5">The sequence shown here is derived from an EMBL/GenBank/DDBJ whole genome shotgun (WGS) entry which is preliminary data.</text>
</comment>
<keyword evidence="2" id="KW-0238">DNA-binding</keyword>
<sequence length="986" mass="104176">MAEGQLRDAPGTTGPAVGSPAWFAWLDDGASRSFAFRSPEGVFTARKERRRRGGAYWVAYRTAAGRQHKVYLGRGEDLTHERLVGAATTLSERIARVEPAGAEVLLLATKWFVPQPRADLVPRPRLVARLNAGLATGRCSLLSAPAGAGKTSLLAAWLAQVDRRVAWLTLDDRDQTADQVLRYLVAACQSVAPGCGRTARAWLDAPRPARPEVVVTALVNDLVDLPAPGVLVLDDYHAVRDPGVHTAIALLLDHLPPALHLVIASREDPPLPLPRLRARRQLTEVRAPELSFSVREAQTLLDGLSLRPAQVTDLVERTEGWAAGLQLAGLALRERADPSSVVAAFTGGHRLVADYLLAEVLERQPPATRRFLLQVSVLDRLCAPLCDAVVGTASGQELLEDLERSNLFVVPLDTHRVWYRFHRLFADALRARLAREAGPEAVAALHRRASAWLGREGLLPEAIGHAVAGGATEDAAAWVEALAPAMFATMSVHRILADGLAALPERVVRGRPMLCLAHAWLLIHRVDLEPATAWTEAAASALPAAGDAPSGTDGARARGAVAATRAYLATVSPDTAPELAVTWAERALADLPPDEPAFRGIAGVSLGQAALASGRLDRAERAFAGAAATDRAAGLVQGSLTATTQQVTVLRLRGARREALSTARAALDWASAHAVPSILGRLEAALADLLIDADDLDAARPHAMRGLVAPREFGNAPPLVLLACLPVVRLHLATGDAAAARALLDDVGPLVRHGPYAMVTRLLEAAEARVLLATGDGAAAVGWATAVAWTAPVAAAALPDLLRFGAAAVEAGAVTPARVLVAQGRVTGDAELLDRARVHLDAAARLAEDAGLGWLRLRVLILRALAADARGDRRSALAAAGEAVTLAGPEGVTRPFRDEGEPIAALLAAREQAREPGRGGPVAPLTARELDVLRLLAVGRSNAGIAAELYVELSTVKTHLIHLYGKLGVRRRTEAVARARAIGLLD</sequence>
<dbReference type="Gene3D" id="3.40.50.300">
    <property type="entry name" value="P-loop containing nucleotide triphosphate hydrolases"/>
    <property type="match status" value="1"/>
</dbReference>
<dbReference type="RefSeq" id="WP_203932812.1">
    <property type="nucleotide sequence ID" value="NZ_BOPH01000108.1"/>
</dbReference>
<dbReference type="AlphaFoldDB" id="A0A8J4A422"/>
<evidence type="ECO:0000256" key="3">
    <source>
        <dbReference type="ARBA" id="ARBA00023163"/>
    </source>
</evidence>
<protein>
    <recommendedName>
        <fullName evidence="4">HTH luxR-type domain-containing protein</fullName>
    </recommendedName>
</protein>
<dbReference type="Pfam" id="PF17874">
    <property type="entry name" value="TPR_MalT"/>
    <property type="match status" value="1"/>
</dbReference>
<dbReference type="Proteomes" id="UP000635606">
    <property type="component" value="Unassembled WGS sequence"/>
</dbReference>
<dbReference type="EMBL" id="BOPH01000108">
    <property type="protein sequence ID" value="GIJ72980.1"/>
    <property type="molecule type" value="Genomic_DNA"/>
</dbReference>
<dbReference type="InterPro" id="IPR016032">
    <property type="entry name" value="Sig_transdc_resp-reg_C-effctor"/>
</dbReference>
<proteinExistence type="predicted"/>
<dbReference type="PANTHER" id="PTHR44688">
    <property type="entry name" value="DNA-BINDING TRANSCRIPTIONAL ACTIVATOR DEVR_DOSR"/>
    <property type="match status" value="1"/>
</dbReference>
<dbReference type="InterPro" id="IPR003593">
    <property type="entry name" value="AAA+_ATPase"/>
</dbReference>
<dbReference type="InterPro" id="IPR059106">
    <property type="entry name" value="WHD_MalT"/>
</dbReference>
<dbReference type="GO" id="GO:0006355">
    <property type="term" value="P:regulation of DNA-templated transcription"/>
    <property type="evidence" value="ECO:0007669"/>
    <property type="project" value="InterPro"/>
</dbReference>
<name>A0A8J4A422_9ACTN</name>